<evidence type="ECO:0000259" key="3">
    <source>
        <dbReference type="Pfam" id="PF08543"/>
    </source>
</evidence>
<dbReference type="GO" id="GO:0009229">
    <property type="term" value="P:thiamine diphosphate biosynthetic process"/>
    <property type="evidence" value="ECO:0007669"/>
    <property type="project" value="UniProtKB-UniPathway"/>
</dbReference>
<dbReference type="PATRIC" id="fig|685782.3.peg.1122"/>
<evidence type="ECO:0000313" key="4">
    <source>
        <dbReference type="EMBL" id="KEC54196.1"/>
    </source>
</evidence>
<keyword evidence="5" id="KW-1185">Reference proteome</keyword>
<dbReference type="Proteomes" id="UP000027336">
    <property type="component" value="Unassembled WGS sequence"/>
</dbReference>
<keyword evidence="4" id="KW-0808">Transferase</keyword>
<dbReference type="EC" id="2.7.1.49" evidence="2"/>
<dbReference type="AlphaFoldDB" id="A0A067W5U0"/>
<evidence type="ECO:0000256" key="2">
    <source>
        <dbReference type="ARBA" id="ARBA00012135"/>
    </source>
</evidence>
<dbReference type="PANTHER" id="PTHR20858:SF17">
    <property type="entry name" value="HYDROXYMETHYLPYRIMIDINE_PHOSPHOMETHYLPYRIMIDINE KINASE THI20-RELATED"/>
    <property type="match status" value="1"/>
</dbReference>
<reference evidence="4 5" key="1">
    <citation type="submission" date="2012-04" db="EMBL/GenBank/DDBJ databases">
        <title>The Genome Sequence of Bartonella rochalimae BMGH.</title>
        <authorList>
            <consortium name="The Broad Institute Genome Sequencing Platform"/>
            <consortium name="The Broad Institute Genome Sequencing Center for Infectious Disease"/>
            <person name="Feldgarden M."/>
            <person name="Kirby J."/>
            <person name="Kosoy M."/>
            <person name="Birtles R."/>
            <person name="Probert W.S."/>
            <person name="Chiaraviglio L."/>
            <person name="Walker B."/>
            <person name="Young S.K."/>
            <person name="Zeng Q."/>
            <person name="Gargeya S."/>
            <person name="Fitzgerald M."/>
            <person name="Haas B."/>
            <person name="Abouelleil A."/>
            <person name="Alvarado L."/>
            <person name="Arachchi H.M."/>
            <person name="Berlin A.M."/>
            <person name="Chapman S.B."/>
            <person name="Goldberg J."/>
            <person name="Griggs A."/>
            <person name="Gujja S."/>
            <person name="Hansen M."/>
            <person name="Howarth C."/>
            <person name="Imamovic A."/>
            <person name="Larimer J."/>
            <person name="McCowen C."/>
            <person name="Montmayeur A."/>
            <person name="Murphy C."/>
            <person name="Neiman D."/>
            <person name="Pearson M."/>
            <person name="Priest M."/>
            <person name="Roberts A."/>
            <person name="Saif S."/>
            <person name="Shea T."/>
            <person name="Sisk P."/>
            <person name="Sykes S."/>
            <person name="Wortman J."/>
            <person name="Nusbaum C."/>
            <person name="Birren B."/>
        </authorList>
    </citation>
    <scope>NUCLEOTIDE SEQUENCE [LARGE SCALE GENOMIC DNA]</scope>
    <source>
        <strain evidence="4 5">ATCC BAA-1498</strain>
    </source>
</reference>
<dbReference type="GO" id="GO:0008972">
    <property type="term" value="F:phosphomethylpyrimidine kinase activity"/>
    <property type="evidence" value="ECO:0007669"/>
    <property type="project" value="InterPro"/>
</dbReference>
<dbReference type="Gene3D" id="3.40.1190.20">
    <property type="match status" value="1"/>
</dbReference>
<dbReference type="GO" id="GO:0008902">
    <property type="term" value="F:hydroxymethylpyrimidine kinase activity"/>
    <property type="evidence" value="ECO:0007669"/>
    <property type="project" value="UniProtKB-EC"/>
</dbReference>
<dbReference type="GO" id="GO:0005829">
    <property type="term" value="C:cytosol"/>
    <property type="evidence" value="ECO:0007669"/>
    <property type="project" value="TreeGrafter"/>
</dbReference>
<comment type="caution">
    <text evidence="4">The sequence shown here is derived from an EMBL/GenBank/DDBJ whole genome shotgun (WGS) entry which is preliminary data.</text>
</comment>
<dbReference type="EMBL" id="AHPK01000018">
    <property type="protein sequence ID" value="KEC54196.1"/>
    <property type="molecule type" value="Genomic_DNA"/>
</dbReference>
<dbReference type="InterPro" id="IPR029056">
    <property type="entry name" value="Ribokinase-like"/>
</dbReference>
<gene>
    <name evidence="4" type="ORF">O99_01077</name>
</gene>
<dbReference type="SUPFAM" id="SSF53613">
    <property type="entry name" value="Ribokinase-like"/>
    <property type="match status" value="1"/>
</dbReference>
<dbReference type="PANTHER" id="PTHR20858">
    <property type="entry name" value="PHOSPHOMETHYLPYRIMIDINE KINASE"/>
    <property type="match status" value="1"/>
</dbReference>
<organism evidence="4 5">
    <name type="scientific">Bartonella rochalimae ATCC BAA-1498</name>
    <dbReference type="NCBI Taxonomy" id="685782"/>
    <lineage>
        <taxon>Bacteria</taxon>
        <taxon>Pseudomonadati</taxon>
        <taxon>Pseudomonadota</taxon>
        <taxon>Alphaproteobacteria</taxon>
        <taxon>Hyphomicrobiales</taxon>
        <taxon>Bartonellaceae</taxon>
        <taxon>Bartonella</taxon>
    </lineage>
</organism>
<sequence>MALMPSILIVAGTDPTGGAGIARDIETATHFQTKASLAITAVNVQDNNHVAEIVPMSKETISAQMRIALKNNSIHAIKIGMTGTQAIIEGICDILKDYHHIPTILDPVLIASSGGQLTTETITDIMLNKLLPHIDLLTPNMAELSLLSKSPLASNHEEAIHQAQRLLSFGPRHILIKGGHTEGNFATDSLINKTEIINISSPRLKGTMRGTGCILSSAIAANLALKQSMIEAIKNAKAYTYTLLLKHCKKDH</sequence>
<dbReference type="OrthoDB" id="9810880at2"/>
<dbReference type="InterPro" id="IPR004399">
    <property type="entry name" value="HMP/HMP-P_kinase_dom"/>
</dbReference>
<dbReference type="RefSeq" id="WP_035007044.1">
    <property type="nucleotide sequence ID" value="NZ_KL407338.1"/>
</dbReference>
<dbReference type="InterPro" id="IPR013749">
    <property type="entry name" value="PM/HMP-P_kinase-1"/>
</dbReference>
<dbReference type="UniPathway" id="UPA00060">
    <property type="reaction ID" value="UER00138"/>
</dbReference>
<comment type="pathway">
    <text evidence="1">Cofactor biosynthesis; thiamine diphosphate biosynthesis.</text>
</comment>
<feature type="domain" description="Pyridoxamine kinase/Phosphomethylpyrimidine kinase" evidence="3">
    <location>
        <begin position="14"/>
        <end position="247"/>
    </location>
</feature>
<evidence type="ECO:0000313" key="5">
    <source>
        <dbReference type="Proteomes" id="UP000027336"/>
    </source>
</evidence>
<dbReference type="CDD" id="cd01169">
    <property type="entry name" value="HMPP_kinase"/>
    <property type="match status" value="1"/>
</dbReference>
<proteinExistence type="predicted"/>
<accession>A0A067W5U0</accession>
<name>A0A067W5U0_9HYPH</name>
<dbReference type="HOGENOM" id="CLU_020520_0_2_5"/>
<dbReference type="GO" id="GO:0009228">
    <property type="term" value="P:thiamine biosynthetic process"/>
    <property type="evidence" value="ECO:0007669"/>
    <property type="project" value="InterPro"/>
</dbReference>
<dbReference type="Pfam" id="PF08543">
    <property type="entry name" value="Phos_pyr_kin"/>
    <property type="match status" value="1"/>
</dbReference>
<dbReference type="eggNOG" id="COG0351">
    <property type="taxonomic scope" value="Bacteria"/>
</dbReference>
<keyword evidence="4" id="KW-0418">Kinase</keyword>
<evidence type="ECO:0000256" key="1">
    <source>
        <dbReference type="ARBA" id="ARBA00004948"/>
    </source>
</evidence>
<protein>
    <recommendedName>
        <fullName evidence="2">hydroxymethylpyrimidine kinase</fullName>
        <ecNumber evidence="2">2.7.1.49</ecNumber>
    </recommendedName>
</protein>